<keyword evidence="2" id="KW-0540">Nuclease</keyword>
<dbReference type="GO" id="GO:0110155">
    <property type="term" value="P:NAD-cap decapping"/>
    <property type="evidence" value="ECO:0007669"/>
    <property type="project" value="TreeGrafter"/>
</dbReference>
<comment type="similarity">
    <text evidence="1 2">Belongs to the DXO/Dom3Z family.</text>
</comment>
<evidence type="ECO:0000313" key="5">
    <source>
        <dbReference type="Proteomes" id="UP000663844"/>
    </source>
</evidence>
<accession>A0A818VU40</accession>
<dbReference type="GO" id="GO:0003723">
    <property type="term" value="F:RNA binding"/>
    <property type="evidence" value="ECO:0007669"/>
    <property type="project" value="UniProtKB-KW"/>
</dbReference>
<dbReference type="PANTHER" id="PTHR12395">
    <property type="entry name" value="DOM-3 RELATED"/>
    <property type="match status" value="1"/>
</dbReference>
<keyword evidence="2" id="KW-0694">RNA-binding</keyword>
<evidence type="ECO:0000256" key="2">
    <source>
        <dbReference type="RuleBase" id="RU367113"/>
    </source>
</evidence>
<comment type="subcellular location">
    <subcellularLocation>
        <location evidence="2">Nucleus</location>
    </subcellularLocation>
</comment>
<comment type="cofactor">
    <cofactor evidence="2">
        <name>a divalent metal cation</name>
        <dbReference type="ChEBI" id="CHEBI:60240"/>
    </cofactor>
</comment>
<dbReference type="GO" id="GO:0000956">
    <property type="term" value="P:nuclear-transcribed mRNA catabolic process"/>
    <property type="evidence" value="ECO:0007669"/>
    <property type="project" value="TreeGrafter"/>
</dbReference>
<evidence type="ECO:0000313" key="4">
    <source>
        <dbReference type="EMBL" id="CAF3715853.1"/>
    </source>
</evidence>
<dbReference type="GO" id="GO:0034353">
    <property type="term" value="F:mRNA 5'-diphosphatase activity"/>
    <property type="evidence" value="ECO:0007669"/>
    <property type="project" value="TreeGrafter"/>
</dbReference>
<comment type="caution">
    <text evidence="4">The sequence shown here is derived from an EMBL/GenBank/DDBJ whole genome shotgun (WGS) entry which is preliminary data.</text>
</comment>
<gene>
    <name evidence="4" type="ORF">OXD698_LOCUS13291</name>
</gene>
<dbReference type="EMBL" id="CAJOAZ010000804">
    <property type="protein sequence ID" value="CAF3715853.1"/>
    <property type="molecule type" value="Genomic_DNA"/>
</dbReference>
<dbReference type="Proteomes" id="UP000663844">
    <property type="component" value="Unassembled WGS sequence"/>
</dbReference>
<name>A0A818VU40_9BILA</name>
<comment type="function">
    <text evidence="2">Decapping enzyme for NAD-capped RNAs: specifically hydrolyzes the nicotinamide adenine dinucleotide (NAD) cap from a subset of RNAs by removing the entire NAD moiety from the 5'-end of an NAD-capped RNA.</text>
</comment>
<dbReference type="Pfam" id="PF08652">
    <property type="entry name" value="RAI1"/>
    <property type="match status" value="1"/>
</dbReference>
<evidence type="ECO:0000256" key="1">
    <source>
        <dbReference type="ARBA" id="ARBA00006562"/>
    </source>
</evidence>
<evidence type="ECO:0000259" key="3">
    <source>
        <dbReference type="Pfam" id="PF08652"/>
    </source>
</evidence>
<sequence length="344" mass="39935">MANVSISEDIFNQLTFIREYENNQDGENNAIDSGSIINGYQPRILTDFNLDWQLPADHLAIQLYRDATTVPANRIPFFTAPAINTNFPVGDPNYIPQPRNTSFLPCLIAAKATQVDFRQYDIVSERNSLRKIAMNAEKYAVGVMRYGRTLLLRRYDRRSINRNNVGFLFEEMCTPSYPPGAEYKYLIEGRIGTLRALVTAEIDAVSNENTQTNNSIELTCRKEEEIHNRVDVWLQMFLSGTATLTVGRRSIDEPIQLLGVNNYNIEDLIDQENKIRLLQHLHQVLHFLQANVQEKRNYILYRHPRNQPSNDMGLFLYEITNPNDIQRLQFMPRWMLEQMFVPNQ</sequence>
<dbReference type="InterPro" id="IPR013961">
    <property type="entry name" value="RAI1"/>
</dbReference>
<keyword evidence="2" id="KW-0479">Metal-binding</keyword>
<organism evidence="4 5">
    <name type="scientific">Adineta steineri</name>
    <dbReference type="NCBI Taxonomy" id="433720"/>
    <lineage>
        <taxon>Eukaryota</taxon>
        <taxon>Metazoa</taxon>
        <taxon>Spiralia</taxon>
        <taxon>Gnathifera</taxon>
        <taxon>Rotifera</taxon>
        <taxon>Eurotatoria</taxon>
        <taxon>Bdelloidea</taxon>
        <taxon>Adinetida</taxon>
        <taxon>Adinetidae</taxon>
        <taxon>Adineta</taxon>
    </lineage>
</organism>
<protein>
    <recommendedName>
        <fullName evidence="2">Decapping nuclease</fullName>
        <ecNumber evidence="2">3.6.1.-</ecNumber>
    </recommendedName>
</protein>
<proteinExistence type="inferred from homology"/>
<feature type="domain" description="RAI1-like" evidence="3">
    <location>
        <begin position="104"/>
        <end position="334"/>
    </location>
</feature>
<dbReference type="GO" id="GO:0005829">
    <property type="term" value="C:cytosol"/>
    <property type="evidence" value="ECO:0007669"/>
    <property type="project" value="TreeGrafter"/>
</dbReference>
<dbReference type="GO" id="GO:0046872">
    <property type="term" value="F:metal ion binding"/>
    <property type="evidence" value="ECO:0007669"/>
    <property type="project" value="UniProtKB-KW"/>
</dbReference>
<dbReference type="AlphaFoldDB" id="A0A818VU40"/>
<dbReference type="InterPro" id="IPR039039">
    <property type="entry name" value="RAI1-like_fam"/>
</dbReference>
<keyword evidence="2" id="KW-0378">Hydrolase</keyword>
<dbReference type="PANTHER" id="PTHR12395:SF9">
    <property type="entry name" value="DECAPPING AND EXORIBONUCLEASE PROTEIN"/>
    <property type="match status" value="1"/>
</dbReference>
<reference evidence="4" key="1">
    <citation type="submission" date="2021-02" db="EMBL/GenBank/DDBJ databases">
        <authorList>
            <person name="Nowell W R."/>
        </authorList>
    </citation>
    <scope>NUCLEOTIDE SEQUENCE</scope>
</reference>
<keyword evidence="2" id="KW-0539">Nucleus</keyword>
<keyword evidence="2" id="KW-0547">Nucleotide-binding</keyword>
<dbReference type="GO" id="GO:0005634">
    <property type="term" value="C:nucleus"/>
    <property type="evidence" value="ECO:0007669"/>
    <property type="project" value="UniProtKB-SubCell"/>
</dbReference>
<dbReference type="GO" id="GO:0004518">
    <property type="term" value="F:nuclease activity"/>
    <property type="evidence" value="ECO:0007669"/>
    <property type="project" value="UniProtKB-KW"/>
</dbReference>
<dbReference type="GO" id="GO:0000166">
    <property type="term" value="F:nucleotide binding"/>
    <property type="evidence" value="ECO:0007669"/>
    <property type="project" value="UniProtKB-KW"/>
</dbReference>
<dbReference type="EC" id="3.6.1.-" evidence="2"/>